<feature type="transmembrane region" description="Helical" evidence="1">
    <location>
        <begin position="78"/>
        <end position="97"/>
    </location>
</feature>
<dbReference type="eggNOG" id="arCOG08172">
    <property type="taxonomic scope" value="Archaea"/>
</dbReference>
<gene>
    <name evidence="2" type="ordered locus">Huta_2639</name>
</gene>
<accession>C7NML5</accession>
<dbReference type="STRING" id="519442.Huta_2639"/>
<dbReference type="EMBL" id="CP001687">
    <property type="protein sequence ID" value="ACV12800.1"/>
    <property type="molecule type" value="Genomic_DNA"/>
</dbReference>
<keyword evidence="1" id="KW-0472">Membrane</keyword>
<dbReference type="HOGENOM" id="CLU_090552_1_0_2"/>
<dbReference type="RefSeq" id="WP_015790362.1">
    <property type="nucleotide sequence ID" value="NC_013158.1"/>
</dbReference>
<dbReference type="GeneID" id="8384944"/>
<reference evidence="2 3" key="1">
    <citation type="journal article" date="2009" name="Stand. Genomic Sci.">
        <title>Complete genome sequence of Halorhabdus utahensis type strain (AX-2).</title>
        <authorList>
            <person name="Anderson I."/>
            <person name="Tindall B.J."/>
            <person name="Pomrenke H."/>
            <person name="Goker M."/>
            <person name="Lapidus A."/>
            <person name="Nolan M."/>
            <person name="Copeland A."/>
            <person name="Glavina Del Rio T."/>
            <person name="Chen F."/>
            <person name="Tice H."/>
            <person name="Cheng J.F."/>
            <person name="Lucas S."/>
            <person name="Chertkov O."/>
            <person name="Bruce D."/>
            <person name="Brettin T."/>
            <person name="Detter J.C."/>
            <person name="Han C."/>
            <person name="Goodwin L."/>
            <person name="Land M."/>
            <person name="Hauser L."/>
            <person name="Chang Y.J."/>
            <person name="Jeffries C.D."/>
            <person name="Pitluck S."/>
            <person name="Pati A."/>
            <person name="Mavromatis K."/>
            <person name="Ivanova N."/>
            <person name="Ovchinnikova G."/>
            <person name="Chen A."/>
            <person name="Palaniappan K."/>
            <person name="Chain P."/>
            <person name="Rohde M."/>
            <person name="Bristow J."/>
            <person name="Eisen J.A."/>
            <person name="Markowitz V."/>
            <person name="Hugenholtz P."/>
            <person name="Kyrpides N.C."/>
            <person name="Klenk H.P."/>
        </authorList>
    </citation>
    <scope>NUCLEOTIDE SEQUENCE [LARGE SCALE GENOMIC DNA]</scope>
    <source>
        <strain evidence="3">DSM 12940 / JCM 11049 / AX-2</strain>
    </source>
</reference>
<keyword evidence="3" id="KW-1185">Reference proteome</keyword>
<dbReference type="OrthoDB" id="222505at2157"/>
<sequence length="211" mass="22598">MADWSDRVEELLYEGEDVTERVSAGDAHVVVTTHRVLAFTPAMEGENFRQVERPNVTDVAVKSGGEARFLMMGLRTGLFGIVFLAVGLLVDFGALMGDIDLTDTGSTGQLGIGGILGMVQGMISIIYSLDDYMRMLGALLLLAALVPTAVYLYSRETHLVLTVAGGEDLPIASSPADAEETLARLREAILPEGIPAGSESRWSIDLLDRLG</sequence>
<proteinExistence type="predicted"/>
<keyword evidence="1" id="KW-1133">Transmembrane helix</keyword>
<feature type="transmembrane region" description="Helical" evidence="1">
    <location>
        <begin position="136"/>
        <end position="154"/>
    </location>
</feature>
<evidence type="ECO:0000256" key="1">
    <source>
        <dbReference type="SAM" id="Phobius"/>
    </source>
</evidence>
<keyword evidence="1" id="KW-0812">Transmembrane</keyword>
<protein>
    <submittedName>
        <fullName evidence="2">Uncharacterized protein</fullName>
    </submittedName>
</protein>
<evidence type="ECO:0000313" key="2">
    <source>
        <dbReference type="EMBL" id="ACV12800.1"/>
    </source>
</evidence>
<evidence type="ECO:0000313" key="3">
    <source>
        <dbReference type="Proteomes" id="UP000002071"/>
    </source>
</evidence>
<organism evidence="2 3">
    <name type="scientific">Halorhabdus utahensis (strain DSM 12940 / JCM 11049 / AX-2)</name>
    <dbReference type="NCBI Taxonomy" id="519442"/>
    <lineage>
        <taxon>Archaea</taxon>
        <taxon>Methanobacteriati</taxon>
        <taxon>Methanobacteriota</taxon>
        <taxon>Stenosarchaea group</taxon>
        <taxon>Halobacteria</taxon>
        <taxon>Halobacteriales</taxon>
        <taxon>Haloarculaceae</taxon>
        <taxon>Halorhabdus</taxon>
    </lineage>
</organism>
<dbReference type="AlphaFoldDB" id="C7NML5"/>
<feature type="transmembrane region" description="Helical" evidence="1">
    <location>
        <begin position="109"/>
        <end position="129"/>
    </location>
</feature>
<name>C7NML5_HALUD</name>
<dbReference type="KEGG" id="hut:Huta_2639"/>
<dbReference type="Proteomes" id="UP000002071">
    <property type="component" value="Chromosome"/>
</dbReference>